<dbReference type="InterPro" id="IPR015943">
    <property type="entry name" value="WD40/YVTN_repeat-like_dom_sf"/>
</dbReference>
<keyword evidence="2" id="KW-0732">Signal</keyword>
<proteinExistence type="predicted"/>
<dbReference type="Proteomes" id="UP000730482">
    <property type="component" value="Unassembled WGS sequence"/>
</dbReference>
<dbReference type="EMBL" id="JAAFYZ010000145">
    <property type="protein sequence ID" value="MBS2551572.1"/>
    <property type="molecule type" value="Genomic_DNA"/>
</dbReference>
<feature type="signal peptide" evidence="2">
    <location>
        <begin position="1"/>
        <end position="24"/>
    </location>
</feature>
<evidence type="ECO:0008006" key="5">
    <source>
        <dbReference type="Google" id="ProtNLM"/>
    </source>
</evidence>
<dbReference type="PROSITE" id="PS50082">
    <property type="entry name" value="WD_REPEATS_2"/>
    <property type="match status" value="1"/>
</dbReference>
<dbReference type="InterPro" id="IPR006311">
    <property type="entry name" value="TAT_signal"/>
</dbReference>
<dbReference type="InterPro" id="IPR036322">
    <property type="entry name" value="WD40_repeat_dom_sf"/>
</dbReference>
<comment type="caution">
    <text evidence="3">The sequence shown here is derived from an EMBL/GenBank/DDBJ whole genome shotgun (WGS) entry which is preliminary data.</text>
</comment>
<keyword evidence="1" id="KW-0853">WD repeat</keyword>
<dbReference type="RefSeq" id="WP_212016327.1">
    <property type="nucleotide sequence ID" value="NZ_JAAFYZ010000145.1"/>
</dbReference>
<accession>A0ABS5KZR0</accession>
<dbReference type="SUPFAM" id="SSF50978">
    <property type="entry name" value="WD40 repeat-like"/>
    <property type="match status" value="1"/>
</dbReference>
<gene>
    <name evidence="3" type="ORF">KGQ19_32360</name>
</gene>
<dbReference type="PROSITE" id="PS51318">
    <property type="entry name" value="TAT"/>
    <property type="match status" value="1"/>
</dbReference>
<sequence length="82" mass="8317">MRRRPSRRSVVAGGTAAIAAAAVAGTNLLGGHGNATPPPGGAPHPWFTLAGHNSAVMNLAFSPDGKTFASGGDDLVRLWQLD</sequence>
<feature type="chain" id="PRO_5045443752" description="WD40 repeat domain-containing protein" evidence="2">
    <location>
        <begin position="25"/>
        <end position="82"/>
    </location>
</feature>
<organism evidence="3 4">
    <name type="scientific">Catenulispora pinistramenti</name>
    <dbReference type="NCBI Taxonomy" id="2705254"/>
    <lineage>
        <taxon>Bacteria</taxon>
        <taxon>Bacillati</taxon>
        <taxon>Actinomycetota</taxon>
        <taxon>Actinomycetes</taxon>
        <taxon>Catenulisporales</taxon>
        <taxon>Catenulisporaceae</taxon>
        <taxon>Catenulispora</taxon>
    </lineage>
</organism>
<feature type="repeat" description="WD" evidence="1">
    <location>
        <begin position="49"/>
        <end position="82"/>
    </location>
</feature>
<evidence type="ECO:0000313" key="4">
    <source>
        <dbReference type="Proteomes" id="UP000730482"/>
    </source>
</evidence>
<protein>
    <recommendedName>
        <fullName evidence="5">WD40 repeat domain-containing protein</fullName>
    </recommendedName>
</protein>
<dbReference type="SMART" id="SM00320">
    <property type="entry name" value="WD40"/>
    <property type="match status" value="1"/>
</dbReference>
<evidence type="ECO:0000256" key="1">
    <source>
        <dbReference type="PROSITE-ProRule" id="PRU00221"/>
    </source>
</evidence>
<dbReference type="Pfam" id="PF00400">
    <property type="entry name" value="WD40"/>
    <property type="match status" value="1"/>
</dbReference>
<dbReference type="InterPro" id="IPR001680">
    <property type="entry name" value="WD40_rpt"/>
</dbReference>
<evidence type="ECO:0000313" key="3">
    <source>
        <dbReference type="EMBL" id="MBS2551572.1"/>
    </source>
</evidence>
<evidence type="ECO:0000256" key="2">
    <source>
        <dbReference type="SAM" id="SignalP"/>
    </source>
</evidence>
<name>A0ABS5KZR0_9ACTN</name>
<dbReference type="Gene3D" id="2.130.10.10">
    <property type="entry name" value="YVTN repeat-like/Quinoprotein amine dehydrogenase"/>
    <property type="match status" value="1"/>
</dbReference>
<keyword evidence="4" id="KW-1185">Reference proteome</keyword>
<reference evidence="3 4" key="1">
    <citation type="submission" date="2020-02" db="EMBL/GenBank/DDBJ databases">
        <title>Acidophilic actinobacteria isolated from forest soil.</title>
        <authorList>
            <person name="Golinska P."/>
        </authorList>
    </citation>
    <scope>NUCLEOTIDE SEQUENCE [LARGE SCALE GENOMIC DNA]</scope>
    <source>
        <strain evidence="3 4">NL8</strain>
    </source>
</reference>
<dbReference type="PROSITE" id="PS50294">
    <property type="entry name" value="WD_REPEATS_REGION"/>
    <property type="match status" value="1"/>
</dbReference>